<reference evidence="1 2" key="1">
    <citation type="submission" date="2017-09" db="EMBL/GenBank/DDBJ databases">
        <title>Whole genomes of Flavobacteriaceae.</title>
        <authorList>
            <person name="Stine C."/>
            <person name="Li C."/>
            <person name="Tadesse D."/>
        </authorList>
    </citation>
    <scope>NUCLEOTIDE SEQUENCE [LARGE SCALE GENOMIC DNA]</scope>
    <source>
        <strain evidence="1 2">ATCC 35036</strain>
    </source>
</reference>
<accession>A0A2H3KU27</accession>
<protein>
    <submittedName>
        <fullName evidence="1">Uncharacterized protein</fullName>
    </submittedName>
</protein>
<dbReference type="EMBL" id="PCMW01000058">
    <property type="protein sequence ID" value="PDS23558.1"/>
    <property type="molecule type" value="Genomic_DNA"/>
</dbReference>
<dbReference type="RefSeq" id="WP_097554421.1">
    <property type="nucleotide sequence ID" value="NZ_PCMW01000058.1"/>
</dbReference>
<dbReference type="AlphaFoldDB" id="A0A2H3KU27"/>
<evidence type="ECO:0000313" key="2">
    <source>
        <dbReference type="Proteomes" id="UP000220828"/>
    </source>
</evidence>
<gene>
    <name evidence="1" type="ORF">B0A77_10660</name>
</gene>
<name>A0A2H3KU27_9FLAO</name>
<dbReference type="OrthoDB" id="1365311at2"/>
<sequence>MNAKPITEYSKNALIDCEKHLKFSNEYVKEPVVQNIHYTNFESIGVDLITILNAIEFIGYNGNETDIGTCAGLANIAIKLLPNNELRFLDSLFIKKENSTEVFEQIKNL</sequence>
<dbReference type="Proteomes" id="UP000220828">
    <property type="component" value="Unassembled WGS sequence"/>
</dbReference>
<organism evidence="1 2">
    <name type="scientific">Flavobacterium branchiophilum</name>
    <dbReference type="NCBI Taxonomy" id="55197"/>
    <lineage>
        <taxon>Bacteria</taxon>
        <taxon>Pseudomonadati</taxon>
        <taxon>Bacteroidota</taxon>
        <taxon>Flavobacteriia</taxon>
        <taxon>Flavobacteriales</taxon>
        <taxon>Flavobacteriaceae</taxon>
        <taxon>Flavobacterium</taxon>
    </lineage>
</organism>
<comment type="caution">
    <text evidence="1">The sequence shown here is derived from an EMBL/GenBank/DDBJ whole genome shotgun (WGS) entry which is preliminary data.</text>
</comment>
<evidence type="ECO:0000313" key="1">
    <source>
        <dbReference type="EMBL" id="PDS23558.1"/>
    </source>
</evidence>
<proteinExistence type="predicted"/>